<accession>A0A8C8SW49</accession>
<evidence type="ECO:0000313" key="4">
    <source>
        <dbReference type="Proteomes" id="UP000694393"/>
    </source>
</evidence>
<dbReference type="PANTHER" id="PTHR10183:SF302">
    <property type="entry name" value="CALPAIN-14"/>
    <property type="match status" value="1"/>
</dbReference>
<dbReference type="InterPro" id="IPR036213">
    <property type="entry name" value="Calpain_III_sf"/>
</dbReference>
<dbReference type="Gene3D" id="2.60.120.380">
    <property type="match status" value="1"/>
</dbReference>
<reference evidence="3" key="1">
    <citation type="submission" date="2025-08" db="UniProtKB">
        <authorList>
            <consortium name="Ensembl"/>
        </authorList>
    </citation>
    <scope>IDENTIFICATION</scope>
</reference>
<dbReference type="SUPFAM" id="SSF49758">
    <property type="entry name" value="Calpain large subunit, middle domain (domain III)"/>
    <property type="match status" value="1"/>
</dbReference>
<comment type="similarity">
    <text evidence="1">Belongs to the peptidase C2 family.</text>
</comment>
<dbReference type="Ensembl" id="ENSPCET00000026874.1">
    <property type="protein sequence ID" value="ENSPCEP00000026008.1"/>
    <property type="gene ID" value="ENSPCEG00000019548.1"/>
</dbReference>
<protein>
    <recommendedName>
        <fullName evidence="2">Peptidase C2 calpain large subunit domain-containing protein</fullName>
    </recommendedName>
</protein>
<dbReference type="InterPro" id="IPR022682">
    <property type="entry name" value="Calpain_domain_III"/>
</dbReference>
<evidence type="ECO:0000256" key="1">
    <source>
        <dbReference type="ARBA" id="ARBA00007623"/>
    </source>
</evidence>
<dbReference type="AlphaFoldDB" id="A0A8C8SW49"/>
<evidence type="ECO:0000259" key="2">
    <source>
        <dbReference type="Pfam" id="PF01067"/>
    </source>
</evidence>
<reference evidence="3" key="2">
    <citation type="submission" date="2025-09" db="UniProtKB">
        <authorList>
            <consortium name="Ensembl"/>
        </authorList>
    </citation>
    <scope>IDENTIFICATION</scope>
</reference>
<feature type="domain" description="Peptidase C2 calpain large subunit" evidence="2">
    <location>
        <begin position="3"/>
        <end position="62"/>
    </location>
</feature>
<keyword evidence="4" id="KW-1185">Reference proteome</keyword>
<dbReference type="Proteomes" id="UP000694393">
    <property type="component" value="Unplaced"/>
</dbReference>
<dbReference type="InterPro" id="IPR022684">
    <property type="entry name" value="Calpain_cysteine_protease"/>
</dbReference>
<name>A0A8C8SW49_9SAUR</name>
<dbReference type="GO" id="GO:0006508">
    <property type="term" value="P:proteolysis"/>
    <property type="evidence" value="ECO:0007669"/>
    <property type="project" value="InterPro"/>
</dbReference>
<dbReference type="PANTHER" id="PTHR10183">
    <property type="entry name" value="CALPAIN"/>
    <property type="match status" value="1"/>
</dbReference>
<sequence length="69" mass="8158">CHKSNKRLPPAFFARNPCVNQSHLFLNEREVTQDFRLQPGIYVIIPSTAEPHQESEFILRVFSRKHILR</sequence>
<dbReference type="GO" id="GO:0005737">
    <property type="term" value="C:cytoplasm"/>
    <property type="evidence" value="ECO:0007669"/>
    <property type="project" value="TreeGrafter"/>
</dbReference>
<proteinExistence type="inferred from homology"/>
<dbReference type="Pfam" id="PF01067">
    <property type="entry name" value="Calpain_III"/>
    <property type="match status" value="1"/>
</dbReference>
<organism evidence="3 4">
    <name type="scientific">Pelusios castaneus</name>
    <name type="common">West African mud turtle</name>
    <dbReference type="NCBI Taxonomy" id="367368"/>
    <lineage>
        <taxon>Eukaryota</taxon>
        <taxon>Metazoa</taxon>
        <taxon>Chordata</taxon>
        <taxon>Craniata</taxon>
        <taxon>Vertebrata</taxon>
        <taxon>Euteleostomi</taxon>
        <taxon>Archelosauria</taxon>
        <taxon>Testudinata</taxon>
        <taxon>Testudines</taxon>
        <taxon>Pleurodira</taxon>
        <taxon>Pelomedusidae</taxon>
        <taxon>Pelusios</taxon>
    </lineage>
</organism>
<dbReference type="GO" id="GO:0004198">
    <property type="term" value="F:calcium-dependent cysteine-type endopeptidase activity"/>
    <property type="evidence" value="ECO:0007669"/>
    <property type="project" value="InterPro"/>
</dbReference>
<evidence type="ECO:0000313" key="3">
    <source>
        <dbReference type="Ensembl" id="ENSPCEP00000026008.1"/>
    </source>
</evidence>